<dbReference type="STRING" id="360411.AC812_04715"/>
<dbReference type="RefSeq" id="WP_062158812.1">
    <property type="nucleotide sequence ID" value="NZ_DF967971.1"/>
</dbReference>
<name>A0A0P6XTR2_9CHLR</name>
<gene>
    <name evidence="2" type="ORF">AC812_04715</name>
</gene>
<reference evidence="2 3" key="1">
    <citation type="submission" date="2015-07" db="EMBL/GenBank/DDBJ databases">
        <title>Draft genome of Bellilinea caldifistulae DSM 17877.</title>
        <authorList>
            <person name="Hemp J."/>
            <person name="Ward L.M."/>
            <person name="Pace L.A."/>
            <person name="Fischer W.W."/>
        </authorList>
    </citation>
    <scope>NUCLEOTIDE SEQUENCE [LARGE SCALE GENOMIC DNA]</scope>
    <source>
        <strain evidence="2 3">GOMI-1</strain>
    </source>
</reference>
<evidence type="ECO:0000313" key="3">
    <source>
        <dbReference type="Proteomes" id="UP000050514"/>
    </source>
</evidence>
<keyword evidence="3" id="KW-1185">Reference proteome</keyword>
<evidence type="ECO:0000313" key="2">
    <source>
        <dbReference type="EMBL" id="KPL76628.1"/>
    </source>
</evidence>
<dbReference type="Proteomes" id="UP000050514">
    <property type="component" value="Unassembled WGS sequence"/>
</dbReference>
<keyword evidence="1" id="KW-0472">Membrane</keyword>
<keyword evidence="1" id="KW-0812">Transmembrane</keyword>
<sequence length="235" mass="26897">MKMREKSPQQGFLIHQCKFDRKSVIYVILIMILLIQISIPQTDVQASRYLRGPAGERVKVLLRNSETGRTVELPVNIRYKNDPDHQIVDYEVIITSSYLKSVSKWDQTSAVKATLQMAYREKFINGVRYIAVDNYSAMWQKFDNTVSIRNSHLRPGVAGVSETGRTYSTSYQYWIGVPQLNVYYFTTPPWRGVFINMQDEVGNHGVHLYSQLVRGGSSWTLQFCIGLGQSALVCD</sequence>
<proteinExistence type="predicted"/>
<dbReference type="AlphaFoldDB" id="A0A0P6XTR2"/>
<keyword evidence="1" id="KW-1133">Transmembrane helix</keyword>
<comment type="caution">
    <text evidence="2">The sequence shown here is derived from an EMBL/GenBank/DDBJ whole genome shotgun (WGS) entry which is preliminary data.</text>
</comment>
<evidence type="ECO:0000256" key="1">
    <source>
        <dbReference type="SAM" id="Phobius"/>
    </source>
</evidence>
<feature type="transmembrane region" description="Helical" evidence="1">
    <location>
        <begin position="23"/>
        <end position="39"/>
    </location>
</feature>
<organism evidence="2 3">
    <name type="scientific">Bellilinea caldifistulae</name>
    <dbReference type="NCBI Taxonomy" id="360411"/>
    <lineage>
        <taxon>Bacteria</taxon>
        <taxon>Bacillati</taxon>
        <taxon>Chloroflexota</taxon>
        <taxon>Anaerolineae</taxon>
        <taxon>Anaerolineales</taxon>
        <taxon>Anaerolineaceae</taxon>
        <taxon>Bellilinea</taxon>
    </lineage>
</organism>
<dbReference type="EMBL" id="LGHJ01000011">
    <property type="protein sequence ID" value="KPL76628.1"/>
    <property type="molecule type" value="Genomic_DNA"/>
</dbReference>
<accession>A0A0P6XTR2</accession>
<protein>
    <submittedName>
        <fullName evidence="2">Uncharacterized protein</fullName>
    </submittedName>
</protein>